<dbReference type="AlphaFoldDB" id="A0A6A2WMV6"/>
<proteinExistence type="predicted"/>
<organism evidence="3 4">
    <name type="scientific">Hibiscus syriacus</name>
    <name type="common">Rose of Sharon</name>
    <dbReference type="NCBI Taxonomy" id="106335"/>
    <lineage>
        <taxon>Eukaryota</taxon>
        <taxon>Viridiplantae</taxon>
        <taxon>Streptophyta</taxon>
        <taxon>Embryophyta</taxon>
        <taxon>Tracheophyta</taxon>
        <taxon>Spermatophyta</taxon>
        <taxon>Magnoliopsida</taxon>
        <taxon>eudicotyledons</taxon>
        <taxon>Gunneridae</taxon>
        <taxon>Pentapetalae</taxon>
        <taxon>rosids</taxon>
        <taxon>malvids</taxon>
        <taxon>Malvales</taxon>
        <taxon>Malvaceae</taxon>
        <taxon>Malvoideae</taxon>
        <taxon>Hibiscus</taxon>
    </lineage>
</organism>
<evidence type="ECO:0000313" key="4">
    <source>
        <dbReference type="Proteomes" id="UP000436088"/>
    </source>
</evidence>
<dbReference type="PANTHER" id="PTHR33142">
    <property type="entry name" value="CYCLIN-DEPENDENT PROTEIN KINASE INHIBITOR SMR13"/>
    <property type="match status" value="1"/>
</dbReference>
<keyword evidence="2" id="KW-0131">Cell cycle</keyword>
<sequence length="99" mass="11245">MSTDFELLHDIRFPKLKVQSSNKNGTVIHDENECRTPISKENKIPAVVSCPPAPKKPKRRGVSCKRKLNFFDIVNREEVDTFLKAASDDSVSKRRCPCT</sequence>
<comment type="caution">
    <text evidence="3">The sequence shown here is derived from an EMBL/GenBank/DDBJ whole genome shotgun (WGS) entry which is preliminary data.</text>
</comment>
<keyword evidence="4" id="KW-1185">Reference proteome</keyword>
<gene>
    <name evidence="3" type="ORF">F3Y22_tig00113725pilonHSYRG01305</name>
</gene>
<name>A0A6A2WMV6_HIBSY</name>
<dbReference type="InterPro" id="IPR040389">
    <property type="entry name" value="SMR"/>
</dbReference>
<dbReference type="GO" id="GO:0032875">
    <property type="term" value="P:regulation of DNA endoreduplication"/>
    <property type="evidence" value="ECO:0007669"/>
    <property type="project" value="InterPro"/>
</dbReference>
<accession>A0A6A2WMV6</accession>
<dbReference type="Proteomes" id="UP000436088">
    <property type="component" value="Unassembled WGS sequence"/>
</dbReference>
<dbReference type="PANTHER" id="PTHR33142:SF13">
    <property type="entry name" value="CYCLIN-DEPENDENT PROTEIN KINASE INHIBITOR SMR1"/>
    <property type="match status" value="1"/>
</dbReference>
<dbReference type="OrthoDB" id="662905at2759"/>
<protein>
    <submittedName>
        <fullName evidence="3">Uncharacterized protein</fullName>
    </submittedName>
</protein>
<dbReference type="GO" id="GO:0004860">
    <property type="term" value="F:protein kinase inhibitor activity"/>
    <property type="evidence" value="ECO:0007669"/>
    <property type="project" value="UniProtKB-KW"/>
</dbReference>
<evidence type="ECO:0000256" key="1">
    <source>
        <dbReference type="ARBA" id="ARBA00023013"/>
    </source>
</evidence>
<keyword evidence="1" id="KW-0649">Protein kinase inhibitor</keyword>
<evidence type="ECO:0000313" key="3">
    <source>
        <dbReference type="EMBL" id="KAE8661593.1"/>
    </source>
</evidence>
<evidence type="ECO:0000256" key="2">
    <source>
        <dbReference type="ARBA" id="ARBA00023306"/>
    </source>
</evidence>
<reference evidence="3" key="1">
    <citation type="submission" date="2019-09" db="EMBL/GenBank/DDBJ databases">
        <title>Draft genome information of white flower Hibiscus syriacus.</title>
        <authorList>
            <person name="Kim Y.-M."/>
        </authorList>
    </citation>
    <scope>NUCLEOTIDE SEQUENCE [LARGE SCALE GENOMIC DNA]</scope>
    <source>
        <strain evidence="3">YM2019G1</strain>
    </source>
</reference>
<dbReference type="EMBL" id="VEPZ02001720">
    <property type="protein sequence ID" value="KAE8661593.1"/>
    <property type="molecule type" value="Genomic_DNA"/>
</dbReference>